<feature type="region of interest" description="Disordered" evidence="1">
    <location>
        <begin position="1"/>
        <end position="52"/>
    </location>
</feature>
<protein>
    <submittedName>
        <fullName evidence="2">Uncharacterized protein</fullName>
    </submittedName>
</protein>
<evidence type="ECO:0000313" key="2">
    <source>
        <dbReference type="EMBL" id="CCH69550.1"/>
    </source>
</evidence>
<dbReference type="AlphaFoldDB" id="N0E1B9"/>
<proteinExistence type="predicted"/>
<evidence type="ECO:0000313" key="3">
    <source>
        <dbReference type="Proteomes" id="UP000013167"/>
    </source>
</evidence>
<dbReference type="HOGENOM" id="CLU_3085706_0_0_11"/>
<dbReference type="EMBL" id="CAIZ01000086">
    <property type="protein sequence ID" value="CCH69550.1"/>
    <property type="molecule type" value="Genomic_DNA"/>
</dbReference>
<accession>N0E1B9</accession>
<evidence type="ECO:0000256" key="1">
    <source>
        <dbReference type="SAM" id="MobiDB-lite"/>
    </source>
</evidence>
<keyword evidence="3" id="KW-1185">Reference proteome</keyword>
<dbReference type="RefSeq" id="WP_010849109.1">
    <property type="nucleotide sequence ID" value="NZ_HF570956.1"/>
</dbReference>
<name>N0E1B9_9MICO</name>
<gene>
    <name evidence="2" type="ORF">BN10_20014</name>
</gene>
<dbReference type="Proteomes" id="UP000013167">
    <property type="component" value="Unassembled WGS sequence"/>
</dbReference>
<reference evidence="2 3" key="1">
    <citation type="journal article" date="2013" name="ISME J.">
        <title>A metabolic model for members of the genus Tetrasphaera involved in enhanced biological phosphorus removal.</title>
        <authorList>
            <person name="Kristiansen R."/>
            <person name="Nguyen H.T.T."/>
            <person name="Saunders A.M."/>
            <person name="Nielsen J.L."/>
            <person name="Wimmer R."/>
            <person name="Le V.Q."/>
            <person name="McIlroy S.J."/>
            <person name="Petrovski S."/>
            <person name="Seviour R.J."/>
            <person name="Calteau A."/>
            <person name="Nielsen K.L."/>
            <person name="Nielsen P.H."/>
        </authorList>
    </citation>
    <scope>NUCLEOTIDE SEQUENCE [LARGE SCALE GENOMIC DNA]</scope>
    <source>
        <strain evidence="2 3">Lp2</strain>
    </source>
</reference>
<dbReference type="STRING" id="1193181.BN10_20014"/>
<comment type="caution">
    <text evidence="2">The sequence shown here is derived from an EMBL/GenBank/DDBJ whole genome shotgun (WGS) entry which is preliminary data.</text>
</comment>
<organism evidence="2 3">
    <name type="scientific">Phycicoccus elongatus Lp2</name>
    <dbReference type="NCBI Taxonomy" id="1193181"/>
    <lineage>
        <taxon>Bacteria</taxon>
        <taxon>Bacillati</taxon>
        <taxon>Actinomycetota</taxon>
        <taxon>Actinomycetes</taxon>
        <taxon>Micrococcales</taxon>
        <taxon>Intrasporangiaceae</taxon>
        <taxon>Phycicoccus</taxon>
    </lineage>
</organism>
<sequence length="52" mass="5842">MSDEDAAQPDAAPSPEIQRMVTDEPEYDRVKESKDPTVFNRGPQPIREDGPE</sequence>